<evidence type="ECO:0000256" key="1">
    <source>
        <dbReference type="SAM" id="MobiDB-lite"/>
    </source>
</evidence>
<feature type="region of interest" description="Disordered" evidence="1">
    <location>
        <begin position="274"/>
        <end position="298"/>
    </location>
</feature>
<feature type="chain" id="PRO_5015904593" evidence="2">
    <location>
        <begin position="28"/>
        <end position="298"/>
    </location>
</feature>
<dbReference type="RefSeq" id="WP_111535269.1">
    <property type="nucleotide sequence ID" value="NZ_QKZL01000001.1"/>
</dbReference>
<feature type="compositionally biased region" description="Polar residues" evidence="1">
    <location>
        <begin position="183"/>
        <end position="209"/>
    </location>
</feature>
<gene>
    <name evidence="3" type="ORF">LX81_00035</name>
</gene>
<proteinExistence type="predicted"/>
<name>A0A2W7QCM6_9RHOB</name>
<accession>A0A2W7QCM6</accession>
<evidence type="ECO:0000256" key="2">
    <source>
        <dbReference type="SAM" id="SignalP"/>
    </source>
</evidence>
<feature type="region of interest" description="Disordered" evidence="1">
    <location>
        <begin position="27"/>
        <end position="67"/>
    </location>
</feature>
<dbReference type="AlphaFoldDB" id="A0A2W7QCM6"/>
<dbReference type="InterPro" id="IPR021236">
    <property type="entry name" value="Uncharacterised_YfdX"/>
</dbReference>
<evidence type="ECO:0000313" key="3">
    <source>
        <dbReference type="EMBL" id="PZX19579.1"/>
    </source>
</evidence>
<sequence>MKRHKTAAAILAALFATTSLTTGIAMAEQAKAPQTEQSQASQSQTGQSSQSQQGSDSQSSDQLLKVSQKASYAMQEVQMARLALRNDSTDQAKSLLQDAKAKFGDASSDAITADMLKKDASGGGKVQGVDKLTDSSYFAVGSDTMISESLSAQPQNGTDQTQQTADASSQAKQGQTGGDQKTADASSQTKNGQTGSDQKTADASQTNGSGDQGRSIFRVNEIDMVEVAALVPHDSTVKAIDQALTEIDNGNTQKAEQQLASVSDNMVFATLTGRATPNTSDSAQNHQGDTQTQMPSKS</sequence>
<comment type="caution">
    <text evidence="3">The sequence shown here is derived from an EMBL/GenBank/DDBJ whole genome shotgun (WGS) entry which is preliminary data.</text>
</comment>
<dbReference type="EMBL" id="QKZL01000001">
    <property type="protein sequence ID" value="PZX19579.1"/>
    <property type="molecule type" value="Genomic_DNA"/>
</dbReference>
<feature type="region of interest" description="Disordered" evidence="1">
    <location>
        <begin position="150"/>
        <end position="214"/>
    </location>
</feature>
<organism evidence="3 4">
    <name type="scientific">Palleronia aestuarii</name>
    <dbReference type="NCBI Taxonomy" id="568105"/>
    <lineage>
        <taxon>Bacteria</taxon>
        <taxon>Pseudomonadati</taxon>
        <taxon>Pseudomonadota</taxon>
        <taxon>Alphaproteobacteria</taxon>
        <taxon>Rhodobacterales</taxon>
        <taxon>Roseobacteraceae</taxon>
        <taxon>Palleronia</taxon>
    </lineage>
</organism>
<dbReference type="Pfam" id="PF10938">
    <property type="entry name" value="YfdX"/>
    <property type="match status" value="1"/>
</dbReference>
<reference evidence="3 4" key="1">
    <citation type="submission" date="2018-06" db="EMBL/GenBank/DDBJ databases">
        <title>Genomic Encyclopedia of Archaeal and Bacterial Type Strains, Phase II (KMG-II): from individual species to whole genera.</title>
        <authorList>
            <person name="Goeker M."/>
        </authorList>
    </citation>
    <scope>NUCLEOTIDE SEQUENCE [LARGE SCALE GENOMIC DNA]</scope>
    <source>
        <strain evidence="3 4">DSM 22009</strain>
    </source>
</reference>
<keyword evidence="4" id="KW-1185">Reference proteome</keyword>
<feature type="compositionally biased region" description="Low complexity" evidence="1">
    <location>
        <begin position="37"/>
        <end position="62"/>
    </location>
</feature>
<evidence type="ECO:0000313" key="4">
    <source>
        <dbReference type="Proteomes" id="UP000248916"/>
    </source>
</evidence>
<protein>
    <submittedName>
        <fullName evidence="3">YfdX protein</fullName>
    </submittedName>
</protein>
<keyword evidence="2" id="KW-0732">Signal</keyword>
<dbReference type="Proteomes" id="UP000248916">
    <property type="component" value="Unassembled WGS sequence"/>
</dbReference>
<feature type="signal peptide" evidence="2">
    <location>
        <begin position="1"/>
        <end position="27"/>
    </location>
</feature>
<dbReference type="Gene3D" id="1.20.120.1940">
    <property type="entry name" value="YfdX protein domain"/>
    <property type="match status" value="1"/>
</dbReference>
<feature type="compositionally biased region" description="Low complexity" evidence="1">
    <location>
        <begin position="158"/>
        <end position="171"/>
    </location>
</feature>